<feature type="region of interest" description="Disordered" evidence="1">
    <location>
        <begin position="1"/>
        <end position="35"/>
    </location>
</feature>
<dbReference type="EMBL" id="CADCUQ010000903">
    <property type="protein sequence ID" value="CAA9437534.1"/>
    <property type="molecule type" value="Genomic_DNA"/>
</dbReference>
<evidence type="ECO:0000313" key="2">
    <source>
        <dbReference type="EMBL" id="CAA9437534.1"/>
    </source>
</evidence>
<name>A0A6J4Q874_9BACT</name>
<proteinExistence type="predicted"/>
<gene>
    <name evidence="2" type="ORF">AVDCRST_MAG64-3908</name>
</gene>
<protein>
    <submittedName>
        <fullName evidence="2">Uncharacterized protein</fullName>
    </submittedName>
</protein>
<feature type="compositionally biased region" description="Basic and acidic residues" evidence="1">
    <location>
        <begin position="9"/>
        <end position="28"/>
    </location>
</feature>
<reference evidence="2" key="1">
    <citation type="submission" date="2020-02" db="EMBL/GenBank/DDBJ databases">
        <authorList>
            <person name="Meier V. D."/>
        </authorList>
    </citation>
    <scope>NUCLEOTIDE SEQUENCE</scope>
    <source>
        <strain evidence="2">AVDCRST_MAG64</strain>
    </source>
</reference>
<feature type="non-terminal residue" evidence="2">
    <location>
        <position position="35"/>
    </location>
</feature>
<organism evidence="2">
    <name type="scientific">uncultured Phycisphaerae bacterium</name>
    <dbReference type="NCBI Taxonomy" id="904963"/>
    <lineage>
        <taxon>Bacteria</taxon>
        <taxon>Pseudomonadati</taxon>
        <taxon>Planctomycetota</taxon>
        <taxon>Phycisphaerae</taxon>
        <taxon>environmental samples</taxon>
    </lineage>
</organism>
<accession>A0A6J4Q874</accession>
<sequence>EPADRRRPRLDVLRRPLGEPRPAGRDQEVPGVRHV</sequence>
<feature type="non-terminal residue" evidence="2">
    <location>
        <position position="1"/>
    </location>
</feature>
<dbReference type="AlphaFoldDB" id="A0A6J4Q874"/>
<evidence type="ECO:0000256" key="1">
    <source>
        <dbReference type="SAM" id="MobiDB-lite"/>
    </source>
</evidence>